<keyword evidence="7" id="KW-0732">Signal</keyword>
<evidence type="ECO:0000259" key="16">
    <source>
        <dbReference type="Pfam" id="PF18403"/>
    </source>
</evidence>
<dbReference type="InterPro" id="IPR040525">
    <property type="entry name" value="UGGT_TRXL_4"/>
</dbReference>
<dbReference type="Proteomes" id="UP000699462">
    <property type="component" value="Unassembled WGS sequence"/>
</dbReference>
<keyword evidence="19" id="KW-1185">Reference proteome</keyword>
<feature type="domain" description="UGGT thioredoxin-like" evidence="15">
    <location>
        <begin position="494"/>
        <end position="757"/>
    </location>
</feature>
<evidence type="ECO:0000256" key="7">
    <source>
        <dbReference type="ARBA" id="ARBA00022729"/>
    </source>
</evidence>
<dbReference type="InterPro" id="IPR040693">
    <property type="entry name" value="UGGT_TRXL_1"/>
</dbReference>
<evidence type="ECO:0000256" key="11">
    <source>
        <dbReference type="ARBA" id="ARBA00048456"/>
    </source>
</evidence>
<keyword evidence="5" id="KW-0328">Glycosyltransferase</keyword>
<dbReference type="Gene3D" id="3.90.550.10">
    <property type="entry name" value="Spore Coat Polysaccharide Biosynthesis Protein SpsA, Chain A"/>
    <property type="match status" value="1"/>
</dbReference>
<feature type="domain" description="UGGT thioredoxin-like" evidence="14">
    <location>
        <begin position="321"/>
        <end position="460"/>
    </location>
</feature>
<evidence type="ECO:0000256" key="10">
    <source>
        <dbReference type="ARBA" id="ARBA00045874"/>
    </source>
</evidence>
<comment type="subcellular location">
    <subcellularLocation>
        <location evidence="2">Endoplasmic reticulum lumen</location>
    </subcellularLocation>
</comment>
<evidence type="ECO:0000313" key="18">
    <source>
        <dbReference type="EMBL" id="KAF8567466.1"/>
    </source>
</evidence>
<dbReference type="InterPro" id="IPR040694">
    <property type="entry name" value="UGGT_TRXL_2"/>
</dbReference>
<comment type="catalytic activity">
    <reaction evidence="11">
        <text>N(4)-(alpha-D-Man-(1-&gt;2)-alpha-D-Man-(1-&gt;2)-alpha-D-Man-(1-&gt;3)-[alpha-D-Man-(1-&gt;2)-alpha-D-Man-(1-&gt;3)-[alpha-D-Man-(1-&gt;2)-alpha-D-Man-(1-&gt;6)]-alpha-D-Man-(1-&gt;6)]-beta-D-Man-(1-&gt;4)-beta-D-GlcNAc-(1-&gt;4)-beta-D-GlcNAc)-L-asparaginyl-[protein] (N-glucan mannose isomer 9A1,2,3B1,2,3) + UDP-alpha-D-glucose = N(4)-(alpha-D-Glc-(1-&gt;3)-alpha-D-Man-(1-&gt;2)-alpha-D-Man-(1-&gt;2)-alpha-D-Man-(1-&gt;3)-[alpha-D-Man-(1-&gt;2)-alpha-D-Man-(1-&gt;3)-[alpha-D-Man-(1-&gt;2)-alpha-D-Man-(1-&gt;6)]-alpha-D-Man-(1-&gt;6)]-beta-D-Man-(1-&gt;4)-beta-D-GlcNAc-(1-&gt;4)-beta-D-GlcNAc)-L-asparaginyl-[protein] + UDP + H(+)</text>
        <dbReference type="Rhea" id="RHEA:61304"/>
        <dbReference type="Rhea" id="RHEA-COMP:14356"/>
        <dbReference type="Rhea" id="RHEA-COMP:14357"/>
        <dbReference type="ChEBI" id="CHEBI:15378"/>
        <dbReference type="ChEBI" id="CHEBI:58223"/>
        <dbReference type="ChEBI" id="CHEBI:58885"/>
        <dbReference type="ChEBI" id="CHEBI:59080"/>
        <dbReference type="ChEBI" id="CHEBI:139493"/>
    </reaction>
</comment>
<keyword evidence="8" id="KW-0256">Endoplasmic reticulum</keyword>
<keyword evidence="9" id="KW-0325">Glycoprotein</keyword>
<evidence type="ECO:0008006" key="20">
    <source>
        <dbReference type="Google" id="ProtNLM"/>
    </source>
</evidence>
<comment type="caution">
    <text evidence="18">The sequence shown here is derived from an EMBL/GenBank/DDBJ whole genome shotgun (WGS) entry which is preliminary data.</text>
</comment>
<gene>
    <name evidence="18" type="ORF">P879_06337</name>
</gene>
<dbReference type="EMBL" id="JTDF01003816">
    <property type="protein sequence ID" value="KAF8567466.1"/>
    <property type="molecule type" value="Genomic_DNA"/>
</dbReference>
<dbReference type="PANTHER" id="PTHR11226">
    <property type="entry name" value="UDP-GLUCOSE GLYCOPROTEIN:GLUCOSYLTRANSFERASE"/>
    <property type="match status" value="1"/>
</dbReference>
<dbReference type="InterPro" id="IPR029044">
    <property type="entry name" value="Nucleotide-diphossugar_trans"/>
</dbReference>
<dbReference type="GO" id="GO:0018279">
    <property type="term" value="P:protein N-linked glycosylation via asparagine"/>
    <property type="evidence" value="ECO:0007669"/>
    <property type="project" value="TreeGrafter"/>
</dbReference>
<feature type="compositionally biased region" description="Polar residues" evidence="12">
    <location>
        <begin position="1732"/>
        <end position="1741"/>
    </location>
</feature>
<evidence type="ECO:0000256" key="2">
    <source>
        <dbReference type="ARBA" id="ARBA00004319"/>
    </source>
</evidence>
<comment type="cofactor">
    <cofactor evidence="1">
        <name>Ca(2+)</name>
        <dbReference type="ChEBI" id="CHEBI:29108"/>
    </cofactor>
</comment>
<protein>
    <recommendedName>
        <fullName evidence="20">UDP-glucose:glycoprotein glucosyltransferase</fullName>
    </recommendedName>
</protein>
<comment type="function">
    <text evidence="10">Recognizes glycoproteins with minor folding defects. Reglucosylates single N-glycans near the misfolded part of the protein, thus providing quality control for protein folding in the endoplasmic reticulum. Reglucosylated proteins are recognized by calreticulin for recycling to the endoplasmic reticulum and refolding or degradation.</text>
</comment>
<organism evidence="18 19">
    <name type="scientific">Paragonimus westermani</name>
    <dbReference type="NCBI Taxonomy" id="34504"/>
    <lineage>
        <taxon>Eukaryota</taxon>
        <taxon>Metazoa</taxon>
        <taxon>Spiralia</taxon>
        <taxon>Lophotrochozoa</taxon>
        <taxon>Platyhelminthes</taxon>
        <taxon>Trematoda</taxon>
        <taxon>Digenea</taxon>
        <taxon>Plagiorchiida</taxon>
        <taxon>Troglotremata</taxon>
        <taxon>Troglotrematidae</taxon>
        <taxon>Paragonimus</taxon>
    </lineage>
</organism>
<evidence type="ECO:0000259" key="14">
    <source>
        <dbReference type="Pfam" id="PF18401"/>
    </source>
</evidence>
<evidence type="ECO:0000256" key="8">
    <source>
        <dbReference type="ARBA" id="ARBA00022824"/>
    </source>
</evidence>
<dbReference type="GO" id="GO:0051082">
    <property type="term" value="F:unfolded protein binding"/>
    <property type="evidence" value="ECO:0007669"/>
    <property type="project" value="TreeGrafter"/>
</dbReference>
<feature type="domain" description="UDP-glucose:glycoprotein glucosyltransferase thioredoxin-like" evidence="16">
    <location>
        <begin position="846"/>
        <end position="1052"/>
    </location>
</feature>
<dbReference type="OrthoDB" id="27683at2759"/>
<name>A0A8T0DJF6_9TREM</name>
<dbReference type="Pfam" id="PF18404">
    <property type="entry name" value="Glyco_transf_24"/>
    <property type="match status" value="1"/>
</dbReference>
<keyword evidence="6" id="KW-0808">Transferase</keyword>
<accession>A0A8T0DJF6</accession>
<comment type="similarity">
    <text evidence="4">Belongs to the glycosyltransferase 8 family.</text>
</comment>
<dbReference type="GO" id="GO:0036503">
    <property type="term" value="P:ERAD pathway"/>
    <property type="evidence" value="ECO:0007669"/>
    <property type="project" value="TreeGrafter"/>
</dbReference>
<dbReference type="Pfam" id="PF18400">
    <property type="entry name" value="Thioredoxin_12"/>
    <property type="match status" value="1"/>
</dbReference>
<evidence type="ECO:0000256" key="6">
    <source>
        <dbReference type="ARBA" id="ARBA00022679"/>
    </source>
</evidence>
<dbReference type="GO" id="GO:0005788">
    <property type="term" value="C:endoplasmic reticulum lumen"/>
    <property type="evidence" value="ECO:0007669"/>
    <property type="project" value="UniProtKB-SubCell"/>
</dbReference>
<feature type="non-terminal residue" evidence="18">
    <location>
        <position position="1"/>
    </location>
</feature>
<dbReference type="Pfam" id="PF18401">
    <property type="entry name" value="Thioredoxin_13"/>
    <property type="match status" value="1"/>
</dbReference>
<evidence type="ECO:0000256" key="1">
    <source>
        <dbReference type="ARBA" id="ARBA00001913"/>
    </source>
</evidence>
<evidence type="ECO:0000259" key="15">
    <source>
        <dbReference type="Pfam" id="PF18402"/>
    </source>
</evidence>
<evidence type="ECO:0000256" key="12">
    <source>
        <dbReference type="SAM" id="MobiDB-lite"/>
    </source>
</evidence>
<feature type="region of interest" description="Disordered" evidence="12">
    <location>
        <begin position="1728"/>
        <end position="1753"/>
    </location>
</feature>
<dbReference type="FunFam" id="3.90.550.10:FF:000004">
    <property type="entry name" value="UDP-glucose glycoprotein glucosyltransferase 1"/>
    <property type="match status" value="1"/>
</dbReference>
<dbReference type="InterPro" id="IPR040497">
    <property type="entry name" value="Glyco_transf_24"/>
</dbReference>
<dbReference type="InterPro" id="IPR009448">
    <property type="entry name" value="UDP-g_GGtrans"/>
</dbReference>
<dbReference type="PANTHER" id="PTHR11226:SF0">
    <property type="entry name" value="UDP-GLUCOSE:GLYCOPROTEIN GLUCOSYLTRANSFERASE"/>
    <property type="match status" value="1"/>
</dbReference>
<dbReference type="InterPro" id="IPR040692">
    <property type="entry name" value="UGGT_TRXL_3"/>
</dbReference>
<dbReference type="Pfam" id="PF18402">
    <property type="entry name" value="Thioredoxin_14"/>
    <property type="match status" value="1"/>
</dbReference>
<dbReference type="Pfam" id="PF06427">
    <property type="entry name" value="UDP-g_GGTase"/>
    <property type="match status" value="1"/>
</dbReference>
<evidence type="ECO:0000256" key="5">
    <source>
        <dbReference type="ARBA" id="ARBA00022676"/>
    </source>
</evidence>
<evidence type="ECO:0000256" key="3">
    <source>
        <dbReference type="ARBA" id="ARBA00004922"/>
    </source>
</evidence>
<proteinExistence type="inferred from homology"/>
<dbReference type="Pfam" id="PF18403">
    <property type="entry name" value="Thioredoxin_15"/>
    <property type="match status" value="1"/>
</dbReference>
<evidence type="ECO:0000259" key="17">
    <source>
        <dbReference type="Pfam" id="PF18404"/>
    </source>
</evidence>
<feature type="compositionally biased region" description="Basic and acidic residues" evidence="12">
    <location>
        <begin position="1742"/>
        <end position="1753"/>
    </location>
</feature>
<reference evidence="18 19" key="1">
    <citation type="submission" date="2019-07" db="EMBL/GenBank/DDBJ databases">
        <title>Annotation for the trematode Paragonimus westermani.</title>
        <authorList>
            <person name="Choi Y.-J."/>
        </authorList>
    </citation>
    <scope>NUCLEOTIDE SEQUENCE [LARGE SCALE GENOMIC DNA]</scope>
    <source>
        <strain evidence="18">180907_Pwestermani</strain>
    </source>
</reference>
<dbReference type="SUPFAM" id="SSF53448">
    <property type="entry name" value="Nucleotide-diphospho-sugar transferases"/>
    <property type="match status" value="1"/>
</dbReference>
<evidence type="ECO:0000256" key="9">
    <source>
        <dbReference type="ARBA" id="ARBA00023180"/>
    </source>
</evidence>
<dbReference type="GO" id="GO:0003980">
    <property type="term" value="F:UDP-glucose:glycoprotein glucosyltransferase activity"/>
    <property type="evidence" value="ECO:0007669"/>
    <property type="project" value="InterPro"/>
</dbReference>
<feature type="domain" description="Glucosyltransferase 24 catalytic" evidence="17">
    <location>
        <begin position="1412"/>
        <end position="1679"/>
    </location>
</feature>
<evidence type="ECO:0000259" key="13">
    <source>
        <dbReference type="Pfam" id="PF18400"/>
    </source>
</evidence>
<sequence length="1753" mass="197658">FSYVCTTNWLGTKLFGLFLFQVDYFLFFGSFSFVSEYVAEESLENFWSFVDLLESLVISEKWQTWFAESIASGTGLNLEIYSLLEDLALAALNGRNTTESSVMLRNRQLIRLFTSTRFYSPAVEMAHQAALATASQLLNSTHQDIHRLLKGLTSGTAWAQVGSTFVYDLDALRSTLKSVSGSETNSTPILREKVFRSKLPVAPNSPRIILYGDLGQKDFYSWHKQLKSLTDSGLCTYVFRHYMKDRPRRKPVLSGYGVELALKSTEYKAMDDTTVEENGSLTATNETLDAVVQGFNFTQLSMLHPELASNLKAFQEHLISTDDELHPLKMWQFRDLGLQASQVVMDTFRKGFQDVTDGKVNPALLALRDISQNLPARASRLVSLNVNPALRDEILANHELLSSMGIQPGQSALFINGFLLSPTVDIFALLDLLRREYKTLSRLHNLGVSNDLLAELLVVAGSSEQTTSSSSEPLTPGLKYSLSGRFVLDLSNSPILFVNNLEMDPAYAYWPDSLHSLFVPDFSGGIRRLRKNLYNVVLVVDPASSDCWEIFRLVESFLLHKTAVRFGFLWSIDSSVKSPSLILVRIVSYISSTITHSTESPLPTSVPGLGSPGPMAALSFLTELYASMEHSKKELNLNMIQRWFEKLFPNAYTEDIFNPEPGESDYDSDLKLHEAFLHRSGLDTVGRKPLMLFNGIIFDQAGIHKMGGFEDSVVALCMEELVRVQYAVYHGRMSSTDSISAMYQKTGAVVTRFNPRILSVRISDNTLGPQFLEFGLEQPVWPKVDAEPSVSQLLTHFVDHMRYFQKGDLESAVRPITVWIVVGDLDAIFTNITDDTRRQQVLRDFKLAHTAITYLRSAQSSKGLRIGFVHNPSPNVAEPLQSKSGDRWLTRLLYLIAHPIQVPAEQSSIRHDRKSIKFVEQISARNFANRLLKEAVDSLKSGHPYPPLSELVVSGVDAKLLENALHELDYEAFLNHHSVFCRRVLGLKPGERAAVVNGRIIGPLGPTEDLIVDDLRLLEKVALDMKATQLADSLSKMIGDKLSGPDAVSELTWQVASVLHPSDDVPSSSITDTDTVEGILSKSRMRLTGLSFKHSGFQIFAPPEQPALELLAIVNPTSRETQRLSHVLIVLQQSLSCNVKISLNPVPSLSELPLKNFYRFVWEPALFNFESSTSKVAIKPDLITPRAEFVHLPGQPLLTLGMDAPHGWMVAAVEAVHDLDNLRLADVHSTVEALFELEYLLLEGHCFEEGSMKPPRGLQLTLGPASDLGRYDTIVMANLGYFQLKAGPGIWHLNIRPGRSRDLYTIIDDDDTNTHVNSTELVVNFNSFRSKIITVRVKKHPERENENLVDETESSSSLTTRDSWAWLYKNSDVWATLSNYAETLCPTWLTSLRKSLQAHLPWQTCTNKQETINVFSLASGHLYERLLRIMMLTVIRHTKSPVKFWFLKNYLSPTFKDFIPHMAAEYGFDYELVQYQWPRWLHAQTEKQRIIWGYKILFLDVLFPLNVTKIIFVDADQIVRADLQELADYDLQGAPYGYTPFCDSRKEMDGFRFWKQGYWANHLAGRPYHISALYVVDLVRFRQLAAGDRLRGQYHGLSQDPNSLSNLDQDLPNNMIHQVPIKSLPQEWLWCETWCSDESKTHAKTIDLCNNPQTKEPKLSAAMRIAPEWVDYDREIKRLWRRIYPPSKPKSETIQTVPEIVQESDSDKNAPSAGDYCTADCAASSHPFGSVTPAQSITTPPQKREKQIEKAEL</sequence>
<dbReference type="CDD" id="cd06432">
    <property type="entry name" value="GT8_HUGT1_C_like"/>
    <property type="match status" value="1"/>
</dbReference>
<feature type="domain" description="UGGT thioredoxin-like" evidence="13">
    <location>
        <begin position="34"/>
        <end position="248"/>
    </location>
</feature>
<evidence type="ECO:0000256" key="4">
    <source>
        <dbReference type="ARBA" id="ARBA00006351"/>
    </source>
</evidence>
<comment type="pathway">
    <text evidence="3">Protein modification; protein glycosylation.</text>
</comment>
<evidence type="ECO:0000313" key="19">
    <source>
        <dbReference type="Proteomes" id="UP000699462"/>
    </source>
</evidence>